<evidence type="ECO:0000313" key="1">
    <source>
        <dbReference type="EMBL" id="KOA49495.1"/>
    </source>
</evidence>
<dbReference type="Proteomes" id="UP000037239">
    <property type="component" value="Unassembled WGS sequence"/>
</dbReference>
<sequence length="861" mass="95114">MADTRIQNAGTSAIHLGGGYIRTINGEAWQYMQLPAQPPVRDAADQKDREKNARPLLTALPRIAELTPHIPFVSRKAMKGFYREIHILAISTPQPFEPSTRLDDASRYRLQRDWGSHAVHDRFTLIGIRLTTGGGKTKGFWTRAARIAETLASTDGNGMVPDIDFQRDREAIMEILRDAGCSIPTDMMMRRALAWWRTDRKPEIVPVMVEHEHLHTFPDYQSCKRAERFFQAGGDCHTWTSREPFSYPMTIVTLTPLPFEGQEHTQSMDADWAATLMAQAHGGGQGCLALSVRGLLEPGELTREQIDKDKQNVYDKAVKQATDGHKRNIRIATELDQVDTAYQTGEKPWPTLIEGRVHAAIPTIIDRPSQVMYPGDVLLNPDRQEAAFQDMMIGSPISYNPSPVYWPAPILAYAGLSGRSVAGDDMGHGLATDLPGALLGFTEADAQPVYVSPFESTVRHDPPCLLVTGATGSGKTRVLLWLASQMARLPDPYLDGTTRHDRMLDYRDIIAPHYIPGVFLDPKPNSDDFGPFVRKHHGTIIRLDSPDADGILDPLKCMPRALGDYRVNTAVDMLSQITSGEYGDKDRELALQTIISYGDRHGADCLGEAVDMAYDAYVNRRDGWEVIDPLVEDITPRMRRNVQSNGMLRLIYGTRHGGRELAVSQGLTLLSAGSMDIIADPGAVSVPSIIQRWVVRMAALGAAASIQSRNGFLVVDEAWSLLGDRFGAALVNRMGRLARAQHYMPIFASQKVDEFVDVGLEDFVGRGIALGMGVKNEGGVSGDSQAQAVCRLFNQPLDGRLHARMMHARVLDEESREPDPESLYALVDPKSGRIIRGSIPYYIGVDGSAIPVEVNVPDELI</sequence>
<proteinExistence type="predicted"/>
<dbReference type="Gene3D" id="3.40.50.300">
    <property type="entry name" value="P-loop containing nucleotide triphosphate hydrolases"/>
    <property type="match status" value="1"/>
</dbReference>
<dbReference type="EMBL" id="AWFK01000008">
    <property type="protein sequence ID" value="KOA49495.1"/>
    <property type="molecule type" value="Genomic_DNA"/>
</dbReference>
<accession>A0AB34T8X0</accession>
<dbReference type="RefSeq" id="WP_052826320.1">
    <property type="nucleotide sequence ID" value="NZ_AWFK01000008.1"/>
</dbReference>
<dbReference type="InterPro" id="IPR027417">
    <property type="entry name" value="P-loop_NTPase"/>
</dbReference>
<name>A0AB34T8X0_9BIFI</name>
<dbReference type="AlphaFoldDB" id="A0AB34T8X0"/>
<dbReference type="SUPFAM" id="SSF52540">
    <property type="entry name" value="P-loop containing nucleoside triphosphate hydrolases"/>
    <property type="match status" value="1"/>
</dbReference>
<comment type="caution">
    <text evidence="1">The sequence shown here is derived from an EMBL/GenBank/DDBJ whole genome shotgun (WGS) entry which is preliminary data.</text>
</comment>
<protein>
    <submittedName>
        <fullName evidence="1">Uncharacterized protein</fullName>
    </submittedName>
</protein>
<evidence type="ECO:0000313" key="2">
    <source>
        <dbReference type="Proteomes" id="UP000037239"/>
    </source>
</evidence>
<organism evidence="1 2">
    <name type="scientific">Bifidobacterium animalis subsp. animalis MCC 0483</name>
    <dbReference type="NCBI Taxonomy" id="1365955"/>
    <lineage>
        <taxon>Bacteria</taxon>
        <taxon>Bacillati</taxon>
        <taxon>Actinomycetota</taxon>
        <taxon>Actinomycetes</taxon>
        <taxon>Bifidobacteriales</taxon>
        <taxon>Bifidobacteriaceae</taxon>
        <taxon>Bifidobacterium</taxon>
    </lineage>
</organism>
<reference evidence="1 2" key="1">
    <citation type="journal article" date="2015" name="Int J Genomics">
        <title>Comparative Genomics Revealed Genetic Diversity and Species/Strain-Level Differences in Carbohydrate Metabolism of Three Probiotic Bifidobacterial Species.</title>
        <authorList>
            <person name="Odamaki T."/>
            <person name="Horigome A."/>
            <person name="Sugahara H."/>
            <person name="Hashikura N."/>
            <person name="Minami J."/>
            <person name="Xiao J.Z."/>
            <person name="Abe F."/>
        </authorList>
    </citation>
    <scope>NUCLEOTIDE SEQUENCE [LARGE SCALE GENOMIC DNA]</scope>
    <source>
        <strain evidence="1 2">MCC 0483</strain>
    </source>
</reference>
<gene>
    <name evidence="1" type="ORF">BAAM0483_04945</name>
</gene>